<gene>
    <name evidence="2" type="ORF">LAMO00422_LOCUS18491</name>
</gene>
<evidence type="ECO:0000256" key="1">
    <source>
        <dbReference type="SAM" id="MobiDB-lite"/>
    </source>
</evidence>
<reference evidence="2" key="1">
    <citation type="submission" date="2021-01" db="EMBL/GenBank/DDBJ databases">
        <authorList>
            <person name="Corre E."/>
            <person name="Pelletier E."/>
            <person name="Niang G."/>
            <person name="Scheremetjew M."/>
            <person name="Finn R."/>
            <person name="Kale V."/>
            <person name="Holt S."/>
            <person name="Cochrane G."/>
            <person name="Meng A."/>
            <person name="Brown T."/>
            <person name="Cohen L."/>
        </authorList>
    </citation>
    <scope>NUCLEOTIDE SEQUENCE</scope>
    <source>
        <strain evidence="2">CCMP2058</strain>
    </source>
</reference>
<evidence type="ECO:0000313" key="2">
    <source>
        <dbReference type="EMBL" id="CAD8459538.1"/>
    </source>
</evidence>
<dbReference type="AlphaFoldDB" id="A0A7S0DMD2"/>
<organism evidence="2">
    <name type="scientific">Amorphochlora amoebiformis</name>
    <dbReference type="NCBI Taxonomy" id="1561963"/>
    <lineage>
        <taxon>Eukaryota</taxon>
        <taxon>Sar</taxon>
        <taxon>Rhizaria</taxon>
        <taxon>Cercozoa</taxon>
        <taxon>Chlorarachniophyceae</taxon>
        <taxon>Amorphochlora</taxon>
    </lineage>
</organism>
<protein>
    <submittedName>
        <fullName evidence="2">Uncharacterized protein</fullName>
    </submittedName>
</protein>
<proteinExistence type="predicted"/>
<sequence>MVGTVVKKKGLTKKVPTVVRNDPRYRPEKVKKATMPENGNPLLNPNTHPGAIPKSARKGMTAKQMTNYVRNQKGFSTGLKKHDRNNILVNKIYGDDKDNLTKKVTSNSFKVSSKAARARMIKPLKDNGSILSISSMEISASLKGITDTPNHNDMKTFSNVKQIGRREKIVMRIRPDERIKADTRKPVSLGPQYTKHDKKHYRTCRVKKDPNAHHPFYIPPVAKANSREGKHLDVTDKVNHHNPTGVKIKPLNPGPDMTFGGPVPDRRGNRRNIMGTYSQIDFSKFGPKVKELHD</sequence>
<dbReference type="EMBL" id="HBEM01027154">
    <property type="protein sequence ID" value="CAD8459538.1"/>
    <property type="molecule type" value="Transcribed_RNA"/>
</dbReference>
<feature type="region of interest" description="Disordered" evidence="1">
    <location>
        <begin position="236"/>
        <end position="268"/>
    </location>
</feature>
<accession>A0A7S0DMD2</accession>
<name>A0A7S0DMD2_9EUKA</name>